<feature type="domain" description="Tetracyclin repressor-like C-terminal" evidence="3">
    <location>
        <begin position="87"/>
        <end position="183"/>
    </location>
</feature>
<evidence type="ECO:0000313" key="4">
    <source>
        <dbReference type="EMBL" id="MCF4097822.1"/>
    </source>
</evidence>
<protein>
    <submittedName>
        <fullName evidence="4">TetR/AcrR family transcriptional regulator</fullName>
    </submittedName>
</protein>
<dbReference type="Pfam" id="PF16925">
    <property type="entry name" value="TetR_C_13"/>
    <property type="match status" value="1"/>
</dbReference>
<accession>A0ABS9E6I2</accession>
<dbReference type="SUPFAM" id="SSF46689">
    <property type="entry name" value="Homeodomain-like"/>
    <property type="match status" value="1"/>
</dbReference>
<dbReference type="PANTHER" id="PTHR47506:SF1">
    <property type="entry name" value="HTH-TYPE TRANSCRIPTIONAL REGULATOR YJDC"/>
    <property type="match status" value="1"/>
</dbReference>
<comment type="caution">
    <text evidence="4">The sequence shown here is derived from an EMBL/GenBank/DDBJ whole genome shotgun (WGS) entry which is preliminary data.</text>
</comment>
<evidence type="ECO:0000256" key="1">
    <source>
        <dbReference type="ARBA" id="ARBA00023015"/>
    </source>
</evidence>
<gene>
    <name evidence="4" type="ORF">L1I42_04900</name>
</gene>
<dbReference type="Proteomes" id="UP001201217">
    <property type="component" value="Unassembled WGS sequence"/>
</dbReference>
<dbReference type="RefSeq" id="WP_236113367.1">
    <property type="nucleotide sequence ID" value="NZ_JAKGTI010000001.1"/>
</dbReference>
<dbReference type="InterPro" id="IPR036271">
    <property type="entry name" value="Tet_transcr_reg_TetR-rel_C_sf"/>
</dbReference>
<dbReference type="SUPFAM" id="SSF48498">
    <property type="entry name" value="Tetracyclin repressor-like, C-terminal domain"/>
    <property type="match status" value="1"/>
</dbReference>
<dbReference type="InterPro" id="IPR011075">
    <property type="entry name" value="TetR_C"/>
</dbReference>
<sequence length="206" mass="23202">MARHKSFHLTDAYEILLDRFWRHGLSSMSVKGMADCLGLTRSSFYNAFGSREALLQNLVLYYEVQSPQIALVVAEPPIDVKYLFTALIREMCVAHRADPDRKGCLLTNLAIETRDNEPALRKLLLQINADRIARLIEICLWAVAAKDLPRTTDCEKHGHQLFALLEQINLLARTLPTCDPLEEIALTQLARLGLYAEGEGELEAVV</sequence>
<keyword evidence="2" id="KW-0804">Transcription</keyword>
<dbReference type="Gene3D" id="1.10.10.60">
    <property type="entry name" value="Homeodomain-like"/>
    <property type="match status" value="1"/>
</dbReference>
<keyword evidence="5" id="KW-1185">Reference proteome</keyword>
<dbReference type="InterPro" id="IPR009057">
    <property type="entry name" value="Homeodomain-like_sf"/>
</dbReference>
<reference evidence="4 5" key="1">
    <citation type="submission" date="2022-01" db="EMBL/GenBank/DDBJ databases">
        <title>Maritalea mediterranea sp. nov., isolated from marine plastic residues from the Malva-rosa beach (Valencia, Spain).</title>
        <authorList>
            <person name="Vidal-Verdu A."/>
            <person name="Molina-Menor E."/>
            <person name="Pascual J."/>
            <person name="Pereto J."/>
            <person name="Porcar M."/>
        </authorList>
    </citation>
    <scope>NUCLEOTIDE SEQUENCE [LARGE SCALE GENOMIC DNA]</scope>
    <source>
        <strain evidence="4 5">P4.10X</strain>
    </source>
</reference>
<dbReference type="PANTHER" id="PTHR47506">
    <property type="entry name" value="TRANSCRIPTIONAL REGULATORY PROTEIN"/>
    <property type="match status" value="1"/>
</dbReference>
<dbReference type="EMBL" id="JAKGTI010000001">
    <property type="protein sequence ID" value="MCF4097822.1"/>
    <property type="molecule type" value="Genomic_DNA"/>
</dbReference>
<evidence type="ECO:0000259" key="3">
    <source>
        <dbReference type="Pfam" id="PF16925"/>
    </source>
</evidence>
<evidence type="ECO:0000256" key="2">
    <source>
        <dbReference type="ARBA" id="ARBA00023163"/>
    </source>
</evidence>
<proteinExistence type="predicted"/>
<keyword evidence="1" id="KW-0805">Transcription regulation</keyword>
<dbReference type="Gene3D" id="1.10.357.10">
    <property type="entry name" value="Tetracycline Repressor, domain 2"/>
    <property type="match status" value="1"/>
</dbReference>
<evidence type="ECO:0000313" key="5">
    <source>
        <dbReference type="Proteomes" id="UP001201217"/>
    </source>
</evidence>
<name>A0ABS9E6I2_9HYPH</name>
<organism evidence="4 5">
    <name type="scientific">Maritalea mediterranea</name>
    <dbReference type="NCBI Taxonomy" id="2909667"/>
    <lineage>
        <taxon>Bacteria</taxon>
        <taxon>Pseudomonadati</taxon>
        <taxon>Pseudomonadota</taxon>
        <taxon>Alphaproteobacteria</taxon>
        <taxon>Hyphomicrobiales</taxon>
        <taxon>Devosiaceae</taxon>
        <taxon>Maritalea</taxon>
    </lineage>
</organism>